<evidence type="ECO:0000256" key="1">
    <source>
        <dbReference type="SAM" id="SignalP"/>
    </source>
</evidence>
<accession>A0A3E1NVL4</accession>
<dbReference type="EMBL" id="QTJV01000010">
    <property type="protein sequence ID" value="RFM31947.1"/>
    <property type="molecule type" value="Genomic_DNA"/>
</dbReference>
<organism evidence="2 3">
    <name type="scientific">Chitinophaga silvisoli</name>
    <dbReference type="NCBI Taxonomy" id="2291814"/>
    <lineage>
        <taxon>Bacteria</taxon>
        <taxon>Pseudomonadati</taxon>
        <taxon>Bacteroidota</taxon>
        <taxon>Chitinophagia</taxon>
        <taxon>Chitinophagales</taxon>
        <taxon>Chitinophagaceae</taxon>
        <taxon>Chitinophaga</taxon>
    </lineage>
</organism>
<feature type="signal peptide" evidence="1">
    <location>
        <begin position="1"/>
        <end position="20"/>
    </location>
</feature>
<name>A0A3E1NVL4_9BACT</name>
<sequence>MKLRIICLLVLLWFVCPVFAQDMAWKDMQQLCTKYGRITDMHYKARLKMYSAKSPAQLIDQLDAVCHLQKDHYYAKVGAVEILKTPQYLLTVDNDDKLVVVNSPVTKGDKMQNVLSDVGGLLEAMKVTGVRMQKVMRGNATWLELSELPDTDMLACHIQYDPGTFLINTIWMRVIDPAQSATEPVIVEIAYDYHVPAATADQYNDKRYVRVSGRQVALQTAYKNYTLVNQL</sequence>
<dbReference type="AlphaFoldDB" id="A0A3E1NVL4"/>
<dbReference type="OrthoDB" id="672125at2"/>
<reference evidence="2 3" key="1">
    <citation type="submission" date="2018-08" db="EMBL/GenBank/DDBJ databases">
        <title>Chitinophaga sp. K20C18050901, a novel bacterium isolated from forest soil.</title>
        <authorList>
            <person name="Wang C."/>
        </authorList>
    </citation>
    <scope>NUCLEOTIDE SEQUENCE [LARGE SCALE GENOMIC DNA]</scope>
    <source>
        <strain evidence="2 3">K20C18050901</strain>
    </source>
</reference>
<evidence type="ECO:0000313" key="3">
    <source>
        <dbReference type="Proteomes" id="UP000261174"/>
    </source>
</evidence>
<evidence type="ECO:0000313" key="2">
    <source>
        <dbReference type="EMBL" id="RFM31947.1"/>
    </source>
</evidence>
<keyword evidence="1" id="KW-0732">Signal</keyword>
<feature type="chain" id="PRO_5017537246" evidence="1">
    <location>
        <begin position="21"/>
        <end position="231"/>
    </location>
</feature>
<dbReference type="Proteomes" id="UP000261174">
    <property type="component" value="Unassembled WGS sequence"/>
</dbReference>
<gene>
    <name evidence="2" type="ORF">DXN04_24480</name>
</gene>
<protein>
    <submittedName>
        <fullName evidence="2">Uncharacterized protein</fullName>
    </submittedName>
</protein>
<dbReference type="RefSeq" id="WP_116856036.1">
    <property type="nucleotide sequence ID" value="NZ_QTJV01000010.1"/>
</dbReference>
<comment type="caution">
    <text evidence="2">The sequence shown here is derived from an EMBL/GenBank/DDBJ whole genome shotgun (WGS) entry which is preliminary data.</text>
</comment>
<keyword evidence="3" id="KW-1185">Reference proteome</keyword>
<proteinExistence type="predicted"/>